<dbReference type="InterPro" id="IPR045854">
    <property type="entry name" value="NO2/SO3_Rdtase_4Fe4S_sf"/>
</dbReference>
<keyword evidence="2" id="KW-0349">Heme</keyword>
<dbReference type="InterPro" id="IPR036136">
    <property type="entry name" value="Nit/Sulf_reduc_fer-like_dom_sf"/>
</dbReference>
<gene>
    <name evidence="9" type="primary">cobG</name>
    <name evidence="9" type="ORF">MES5069_70253</name>
</gene>
<dbReference type="InterPro" id="IPR051329">
    <property type="entry name" value="NIR_SIR_4Fe-4S"/>
</dbReference>
<evidence type="ECO:0000256" key="3">
    <source>
        <dbReference type="ARBA" id="ARBA00022723"/>
    </source>
</evidence>
<evidence type="ECO:0000256" key="4">
    <source>
        <dbReference type="ARBA" id="ARBA00023002"/>
    </source>
</evidence>
<name>A0ABN8KEH8_9HYPH</name>
<dbReference type="InterPro" id="IPR005117">
    <property type="entry name" value="NiRdtase/SiRdtase_haem-b_fer"/>
</dbReference>
<evidence type="ECO:0000256" key="6">
    <source>
        <dbReference type="ARBA" id="ARBA00023014"/>
    </source>
</evidence>
<proteinExistence type="predicted"/>
<dbReference type="SUPFAM" id="SSF55124">
    <property type="entry name" value="Nitrite/Sulfite reductase N-terminal domain-like"/>
    <property type="match status" value="2"/>
</dbReference>
<dbReference type="NCBIfam" id="TIGR02435">
    <property type="entry name" value="CobG"/>
    <property type="match status" value="1"/>
</dbReference>
<evidence type="ECO:0000259" key="8">
    <source>
        <dbReference type="Pfam" id="PF03460"/>
    </source>
</evidence>
<dbReference type="PANTHER" id="PTHR32439">
    <property type="entry name" value="FERREDOXIN--NITRITE REDUCTASE, CHLOROPLASTIC"/>
    <property type="match status" value="1"/>
</dbReference>
<evidence type="ECO:0000256" key="7">
    <source>
        <dbReference type="SAM" id="MobiDB-lite"/>
    </source>
</evidence>
<dbReference type="Gene3D" id="3.30.413.10">
    <property type="entry name" value="Sulfite Reductase Hemoprotein, domain 1"/>
    <property type="match status" value="2"/>
</dbReference>
<evidence type="ECO:0000313" key="10">
    <source>
        <dbReference type="Proteomes" id="UP001153050"/>
    </source>
</evidence>
<protein>
    <submittedName>
        <fullName evidence="9">Precorrin-3B synthase</fullName>
    </submittedName>
</protein>
<evidence type="ECO:0000313" key="9">
    <source>
        <dbReference type="EMBL" id="CAH2408635.1"/>
    </source>
</evidence>
<keyword evidence="4" id="KW-0560">Oxidoreductase</keyword>
<evidence type="ECO:0000256" key="1">
    <source>
        <dbReference type="ARBA" id="ARBA00022485"/>
    </source>
</evidence>
<accession>A0ABN8KEH8</accession>
<dbReference type="Pfam" id="PF03460">
    <property type="entry name" value="NIR_SIR_ferr"/>
    <property type="match status" value="1"/>
</dbReference>
<dbReference type="InterPro" id="IPR012798">
    <property type="entry name" value="Cbl_synth_CobG-like"/>
</dbReference>
<evidence type="ECO:0000256" key="5">
    <source>
        <dbReference type="ARBA" id="ARBA00023004"/>
    </source>
</evidence>
<dbReference type="RefSeq" id="WP_254021852.1">
    <property type="nucleotide sequence ID" value="NZ_CAKXZT010000168.1"/>
</dbReference>
<keyword evidence="10" id="KW-1185">Reference proteome</keyword>
<keyword evidence="3" id="KW-0479">Metal-binding</keyword>
<dbReference type="Gene3D" id="3.90.480.10">
    <property type="entry name" value="Sulfite Reductase Hemoprotein,Domain 2"/>
    <property type="match status" value="1"/>
</dbReference>
<keyword evidence="1" id="KW-0004">4Fe-4S</keyword>
<keyword evidence="5" id="KW-0408">Iron</keyword>
<dbReference type="Proteomes" id="UP001153050">
    <property type="component" value="Unassembled WGS sequence"/>
</dbReference>
<feature type="domain" description="Nitrite/Sulfite reductase ferredoxin-like" evidence="8">
    <location>
        <begin position="16"/>
        <end position="70"/>
    </location>
</feature>
<sequence length="499" mass="50993">MNAFSRRGACPALSAPMRTGDGLLVRLNPMTGGLSPKSLVGLGESALRHGNGVIEVTARGSLQVRGLTPTSARLLAMEVDALGIAVRTGVPVEIGPLAGLDPEEVADPRPLAERIRAAIEEAGLAKRLGPKVSVVVDGGGRVTMDAVTADVRLAAIRTDAGVRWLLAVAGDSENAALLVTVEKDAARDIAVAILRMVAEKGREAHARDLTARQMKSLASWHSFAPPSVLPDISPTRGEIGSFAGGSPSATLAIGESGDRGAISPQVGEMPSGGKEGRTEGGAVERLPVPASFPIGIFNLTDDIALGIGLPFGSMPAQKLIGLTQHALTLGVTEIRLAPNRALLFLGLSPTACRSLQQAAAALGFVTDPADPRTKIAACPGAPACASGRIATRDIAETIAAENRDLLDSTLTLHISGCAKGCAHPGRAALTLVGGDNGAGLVVDGTAKALPAGYRPGYDAARAVGRIAAAIRDARLRGETTAACLTRLGAAGVTELYRQE</sequence>
<dbReference type="PANTHER" id="PTHR32439:SF9">
    <property type="entry name" value="BLR3264 PROTEIN"/>
    <property type="match status" value="1"/>
</dbReference>
<dbReference type="EMBL" id="CAKXZT010000168">
    <property type="protein sequence ID" value="CAH2408635.1"/>
    <property type="molecule type" value="Genomic_DNA"/>
</dbReference>
<organism evidence="9 10">
    <name type="scientific">Mesorhizobium escarrei</name>
    <dbReference type="NCBI Taxonomy" id="666018"/>
    <lineage>
        <taxon>Bacteria</taxon>
        <taxon>Pseudomonadati</taxon>
        <taxon>Pseudomonadota</taxon>
        <taxon>Alphaproteobacteria</taxon>
        <taxon>Hyphomicrobiales</taxon>
        <taxon>Phyllobacteriaceae</taxon>
        <taxon>Mesorhizobium</taxon>
    </lineage>
</organism>
<reference evidence="9 10" key="1">
    <citation type="submission" date="2022-03" db="EMBL/GenBank/DDBJ databases">
        <authorList>
            <person name="Brunel B."/>
        </authorList>
    </citation>
    <scope>NUCLEOTIDE SEQUENCE [LARGE SCALE GENOMIC DNA]</scope>
    <source>
        <strain evidence="9">STM5069sample</strain>
    </source>
</reference>
<evidence type="ECO:0000256" key="2">
    <source>
        <dbReference type="ARBA" id="ARBA00022617"/>
    </source>
</evidence>
<dbReference type="SUPFAM" id="SSF56014">
    <property type="entry name" value="Nitrite and sulphite reductase 4Fe-4S domain-like"/>
    <property type="match status" value="2"/>
</dbReference>
<feature type="region of interest" description="Disordered" evidence="7">
    <location>
        <begin position="256"/>
        <end position="284"/>
    </location>
</feature>
<keyword evidence="6" id="KW-0411">Iron-sulfur</keyword>
<comment type="caution">
    <text evidence="9">The sequence shown here is derived from an EMBL/GenBank/DDBJ whole genome shotgun (WGS) entry which is preliminary data.</text>
</comment>